<keyword evidence="2" id="KW-1185">Reference proteome</keyword>
<dbReference type="Proteomes" id="UP001165065">
    <property type="component" value="Unassembled WGS sequence"/>
</dbReference>
<organism evidence="1 2">
    <name type="scientific">Triparma columacea</name>
    <dbReference type="NCBI Taxonomy" id="722753"/>
    <lineage>
        <taxon>Eukaryota</taxon>
        <taxon>Sar</taxon>
        <taxon>Stramenopiles</taxon>
        <taxon>Ochrophyta</taxon>
        <taxon>Bolidophyceae</taxon>
        <taxon>Parmales</taxon>
        <taxon>Triparmaceae</taxon>
        <taxon>Triparma</taxon>
    </lineage>
</organism>
<evidence type="ECO:0000313" key="2">
    <source>
        <dbReference type="Proteomes" id="UP001165065"/>
    </source>
</evidence>
<gene>
    <name evidence="1" type="ORF">TrCOL_g8924</name>
</gene>
<dbReference type="AlphaFoldDB" id="A0A9W7GDQ6"/>
<name>A0A9W7GDQ6_9STRA</name>
<comment type="caution">
    <text evidence="1">The sequence shown here is derived from an EMBL/GenBank/DDBJ whole genome shotgun (WGS) entry which is preliminary data.</text>
</comment>
<sequence length="99" mass="10994">MKFMVKEWIDNKGEGLPLVRLGEADLMQVEGDKAASTGWSKVRRSAGGLVGGGFDVSVFEGIELTLEQRDLGVEGLGWWTFVRAERSMRAMQRVGWVYG</sequence>
<dbReference type="EMBL" id="BRYA01001282">
    <property type="protein sequence ID" value="GMI41284.1"/>
    <property type="molecule type" value="Genomic_DNA"/>
</dbReference>
<evidence type="ECO:0000313" key="1">
    <source>
        <dbReference type="EMBL" id="GMI41284.1"/>
    </source>
</evidence>
<reference evidence="2" key="1">
    <citation type="journal article" date="2023" name="Commun. Biol.">
        <title>Genome analysis of Parmales, the sister group of diatoms, reveals the evolutionary specialization of diatoms from phago-mixotrophs to photoautotrophs.</title>
        <authorList>
            <person name="Ban H."/>
            <person name="Sato S."/>
            <person name="Yoshikawa S."/>
            <person name="Yamada K."/>
            <person name="Nakamura Y."/>
            <person name="Ichinomiya M."/>
            <person name="Sato N."/>
            <person name="Blanc-Mathieu R."/>
            <person name="Endo H."/>
            <person name="Kuwata A."/>
            <person name="Ogata H."/>
        </authorList>
    </citation>
    <scope>NUCLEOTIDE SEQUENCE [LARGE SCALE GENOMIC DNA]</scope>
</reference>
<protein>
    <submittedName>
        <fullName evidence="1">Uncharacterized protein</fullName>
    </submittedName>
</protein>
<accession>A0A9W7GDQ6</accession>
<proteinExistence type="predicted"/>